<keyword evidence="4 5" id="KW-0472">Membrane</keyword>
<keyword evidence="8" id="KW-1185">Reference proteome</keyword>
<sequence>MSGGGPAAAKEGSSGYNDGELIAVFTILITLLLHSLSVKLEKVLKRYKHLSEMLHHLYRELMVLGLISFGLFILETRTSHGASVWSQKSQFELMHIMIFTIAISYTLITGLLMWLSVRISKLWDSYEKQDHADYMAVKMQFEQVRQSFESLNPVFRVLHIPLRMKYFKLVEQISFHDLRLHFLHSNHLQPSFSFARYLRKCKSHVMLQFGDIHTSCWMAMLVILLVDMIQRNSIVPLFTYAQGLSKPFYQTACVVIAAILCLVPWGVLLKARHILAEILCHSEMIDFDPIAARYYIDHWKEDEEEGPERSLSYTYENNGADKPARRPVAHFTAESAVRRVARTFQVDHWGQTSLLPGHDDVVRESSESSEAHPADAPTRLARVQSLHNVEFSQMNLFWFNSHVFMLRMMQVSLFLMVCLISLAIYFSADLLPVNWPPLAMLPIVATPLTVLLLCFSSTVPIYTIIIHVGQLVDLDIVIEARRKGIKKATDDDLSSVVITPTQLRRASTLMLMSRRDRIRMQLSIVMFGGRMQVAICWLILVHVTIMTLIYFPDLAPQAYLPYLTPIIPTLFVIEIIVKLYAAGPKFFKRTVMVAFDITIVMSAFFLSILQLFVTGISPIYTTIVLLRIYQLVRISRIGRIMRHQQEDVIQASIGESQIEMQMQRTKEKIMEAIAAEQRRSRVSVVESEFALRRARSLSQPVQMRSLRLDFEGGTHIQMPVSAISHSDQLSPRS</sequence>
<evidence type="ECO:0000256" key="5">
    <source>
        <dbReference type="SAM" id="Phobius"/>
    </source>
</evidence>
<evidence type="ECO:0000256" key="1">
    <source>
        <dbReference type="ARBA" id="ARBA00004141"/>
    </source>
</evidence>
<evidence type="ECO:0000313" key="7">
    <source>
        <dbReference type="EMBL" id="SPQ93724.1"/>
    </source>
</evidence>
<keyword evidence="3 5" id="KW-1133">Transmembrane helix</keyword>
<dbReference type="GO" id="GO:0016020">
    <property type="term" value="C:membrane"/>
    <property type="evidence" value="ECO:0007669"/>
    <property type="project" value="UniProtKB-SubCell"/>
</dbReference>
<feature type="transmembrane region" description="Helical" evidence="5">
    <location>
        <begin position="562"/>
        <end position="581"/>
    </location>
</feature>
<evidence type="ECO:0008006" key="10">
    <source>
        <dbReference type="Google" id="ProtNLM"/>
    </source>
</evidence>
<feature type="transmembrane region" description="Helical" evidence="5">
    <location>
        <begin position="94"/>
        <end position="115"/>
    </location>
</feature>
<feature type="transmembrane region" description="Helical" evidence="5">
    <location>
        <begin position="57"/>
        <end position="74"/>
    </location>
</feature>
<dbReference type="SUPFAM" id="SSF81324">
    <property type="entry name" value="Voltage-gated potassium channels"/>
    <property type="match status" value="1"/>
</dbReference>
<evidence type="ECO:0000313" key="6">
    <source>
        <dbReference type="EMBL" id="CEP02083.1"/>
    </source>
</evidence>
<evidence type="ECO:0000313" key="8">
    <source>
        <dbReference type="Proteomes" id="UP000039324"/>
    </source>
</evidence>
<evidence type="ECO:0000256" key="2">
    <source>
        <dbReference type="ARBA" id="ARBA00022692"/>
    </source>
</evidence>
<organism evidence="6 8">
    <name type="scientific">Plasmodiophora brassicae</name>
    <name type="common">Clubroot disease agent</name>
    <dbReference type="NCBI Taxonomy" id="37360"/>
    <lineage>
        <taxon>Eukaryota</taxon>
        <taxon>Sar</taxon>
        <taxon>Rhizaria</taxon>
        <taxon>Endomyxa</taxon>
        <taxon>Phytomyxea</taxon>
        <taxon>Plasmodiophorida</taxon>
        <taxon>Plasmodiophoridae</taxon>
        <taxon>Plasmodiophora</taxon>
    </lineage>
</organism>
<evidence type="ECO:0000256" key="4">
    <source>
        <dbReference type="ARBA" id="ARBA00023136"/>
    </source>
</evidence>
<feature type="transmembrane region" description="Helical" evidence="5">
    <location>
        <begin position="20"/>
        <end position="36"/>
    </location>
</feature>
<geneLocation type="mitochondrion" evidence="7"/>
<keyword evidence="2 5" id="KW-0812">Transmembrane</keyword>
<keyword evidence="7" id="KW-0496">Mitochondrion</keyword>
<accession>A0A0G4J356</accession>
<comment type="subcellular location">
    <subcellularLocation>
        <location evidence="1">Membrane</location>
        <topology evidence="1">Multi-pass membrane protein</topology>
    </subcellularLocation>
</comment>
<dbReference type="Proteomes" id="UP000039324">
    <property type="component" value="Unassembled WGS sequence"/>
</dbReference>
<feature type="transmembrane region" description="Helical" evidence="5">
    <location>
        <begin position="522"/>
        <end position="550"/>
    </location>
</feature>
<gene>
    <name evidence="6" type="ORF">PBRA_002348</name>
    <name evidence="7" type="ORF">PLBR_LOCUS939</name>
</gene>
<dbReference type="OrthoDB" id="207198at2759"/>
<dbReference type="EMBL" id="CDSF01000122">
    <property type="protein sequence ID" value="CEP02083.1"/>
    <property type="molecule type" value="Genomic_DNA"/>
</dbReference>
<reference evidence="7 9" key="2">
    <citation type="submission" date="2018-03" db="EMBL/GenBank/DDBJ databases">
        <authorList>
            <person name="Fogelqvist J."/>
        </authorList>
    </citation>
    <scope>NUCLEOTIDE SEQUENCE [LARGE SCALE GENOMIC DNA]</scope>
</reference>
<feature type="transmembrane region" description="Helical" evidence="5">
    <location>
        <begin position="448"/>
        <end position="472"/>
    </location>
</feature>
<feature type="transmembrane region" description="Helical" evidence="5">
    <location>
        <begin position="248"/>
        <end position="269"/>
    </location>
</feature>
<dbReference type="AlphaFoldDB" id="A0A0G4J356"/>
<name>A0A0G4J356_PLABS</name>
<feature type="transmembrane region" description="Helical" evidence="5">
    <location>
        <begin position="205"/>
        <end position="228"/>
    </location>
</feature>
<evidence type="ECO:0000313" key="9">
    <source>
        <dbReference type="Proteomes" id="UP000290189"/>
    </source>
</evidence>
<reference evidence="6 8" key="1">
    <citation type="submission" date="2015-02" db="EMBL/GenBank/DDBJ databases">
        <authorList>
            <person name="Chooi Y.-H."/>
        </authorList>
    </citation>
    <scope>NUCLEOTIDE SEQUENCE [LARGE SCALE GENOMIC DNA]</scope>
    <source>
        <strain evidence="6">E3</strain>
    </source>
</reference>
<evidence type="ECO:0000256" key="3">
    <source>
        <dbReference type="ARBA" id="ARBA00022989"/>
    </source>
</evidence>
<dbReference type="EMBL" id="OVEO01000001">
    <property type="protein sequence ID" value="SPQ93724.1"/>
    <property type="molecule type" value="Genomic_DNA"/>
</dbReference>
<proteinExistence type="predicted"/>
<feature type="transmembrane region" description="Helical" evidence="5">
    <location>
        <begin position="411"/>
        <end position="428"/>
    </location>
</feature>
<dbReference type="InterPro" id="IPR027359">
    <property type="entry name" value="Volt_channel_dom_sf"/>
</dbReference>
<dbReference type="Gene3D" id="1.20.120.350">
    <property type="entry name" value="Voltage-gated potassium channels. Chain C"/>
    <property type="match status" value="1"/>
</dbReference>
<dbReference type="Proteomes" id="UP000290189">
    <property type="component" value="Unassembled WGS sequence"/>
</dbReference>
<protein>
    <recommendedName>
        <fullName evidence="10">Ion transport domain-containing protein</fullName>
    </recommendedName>
</protein>